<accession>A0ABW8YXC9</accession>
<dbReference type="InterPro" id="IPR047794">
    <property type="entry name" value="C45_proenzyme-like"/>
</dbReference>
<dbReference type="PANTHER" id="PTHR35190">
    <property type="entry name" value="PROTEIN DCD1B"/>
    <property type="match status" value="1"/>
</dbReference>
<dbReference type="SUPFAM" id="SSF48452">
    <property type="entry name" value="TPR-like"/>
    <property type="match status" value="1"/>
</dbReference>
<dbReference type="PANTHER" id="PTHR35190:SF2">
    <property type="entry name" value="PROTEIN DCD1B"/>
    <property type="match status" value="1"/>
</dbReference>
<dbReference type="RefSeq" id="WP_408084898.1">
    <property type="nucleotide sequence ID" value="NZ_JBELPZ010000008.1"/>
</dbReference>
<evidence type="ECO:0000313" key="2">
    <source>
        <dbReference type="EMBL" id="MFL9844645.1"/>
    </source>
</evidence>
<dbReference type="Gene3D" id="1.25.40.10">
    <property type="entry name" value="Tetratricopeptide repeat domain"/>
    <property type="match status" value="1"/>
</dbReference>
<dbReference type="EMBL" id="JBELPZ010000008">
    <property type="protein sequence ID" value="MFL9844645.1"/>
    <property type="molecule type" value="Genomic_DNA"/>
</dbReference>
<dbReference type="InterPro" id="IPR011990">
    <property type="entry name" value="TPR-like_helical_dom_sf"/>
</dbReference>
<evidence type="ECO:0000259" key="1">
    <source>
        <dbReference type="Pfam" id="PF03417"/>
    </source>
</evidence>
<protein>
    <submittedName>
        <fullName evidence="2">C45 family peptidase</fullName>
    </submittedName>
</protein>
<dbReference type="NCBIfam" id="NF040521">
    <property type="entry name" value="C45_proenzyme"/>
    <property type="match status" value="1"/>
</dbReference>
<keyword evidence="3" id="KW-1185">Reference proteome</keyword>
<sequence length="558" mass="63266">MHKRLYILLWLGAALQLVACGTYKSVHNKPILEGYNATPPVVVQYSDTSFSYKNNFLVKNRQQLWELYVEGDALQRGLINGALTQDLIKKQEGSFVKKVDELVPSKFKQALLRQFLKWYNRKLYLNVPEEYKTEIYGISRYSSHEFDNIAPPYLRSLYLHGAHDIGHALSDLALVGCTSFAVWDDKSEDGLLLLARNLDFYAGDEFAENKLVSFVKPEKGYPFMSVSWAGMIGTLSGMNLQGLTVTINAGKSDIPLVAKTPISLLTREILQYAKNIDEAVAIAKKRKVFVSESIMVGSANDHKAVLIEVSPNKLDVYDVPNTSQLICTNHFQGAAYKDDDNNRAAIRDSHSEYRFERMTQLLDQNDKINPVKAATIMRSTTGLNGIALGYGNEKAINQLLAHHSVIFKPEQRLVWVASSPYMLGAYVAYDLNEIFKGQDTGTTGKPMGIDSLLIPEDPFVHSQAYWDYETFRKQDRIIDRGLEDKKGLSVDFIKEYQALNPDYWVVYYKVGRYYYDKGYYTAAREQFKKALTKVITTLPDREATQEYLNKATRKSGGE</sequence>
<dbReference type="Gene3D" id="3.60.60.10">
    <property type="entry name" value="Penicillin V Acylase, Chain A"/>
    <property type="match status" value="1"/>
</dbReference>
<proteinExistence type="predicted"/>
<feature type="domain" description="Peptidase C45 hydrolase" evidence="1">
    <location>
        <begin position="188"/>
        <end position="374"/>
    </location>
</feature>
<organism evidence="2 3">
    <name type="scientific">Flavobacterium rhizosphaerae</name>
    <dbReference type="NCBI Taxonomy" id="3163298"/>
    <lineage>
        <taxon>Bacteria</taxon>
        <taxon>Pseudomonadati</taxon>
        <taxon>Bacteroidota</taxon>
        <taxon>Flavobacteriia</taxon>
        <taxon>Flavobacteriales</taxon>
        <taxon>Flavobacteriaceae</taxon>
        <taxon>Flavobacterium</taxon>
    </lineage>
</organism>
<reference evidence="2 3" key="1">
    <citation type="submission" date="2024-06" db="EMBL/GenBank/DDBJ databases">
        <authorList>
            <person name="Kaempfer P."/>
            <person name="Viver T."/>
        </authorList>
    </citation>
    <scope>NUCLEOTIDE SEQUENCE [LARGE SCALE GENOMIC DNA]</scope>
    <source>
        <strain evidence="2 3">ST-119</strain>
    </source>
</reference>
<comment type="caution">
    <text evidence="2">The sequence shown here is derived from an EMBL/GenBank/DDBJ whole genome shotgun (WGS) entry which is preliminary data.</text>
</comment>
<gene>
    <name evidence="2" type="ORF">ABS766_09455</name>
</gene>
<dbReference type="InterPro" id="IPR047803">
    <property type="entry name" value="DCD1A/B-like"/>
</dbReference>
<evidence type="ECO:0000313" key="3">
    <source>
        <dbReference type="Proteomes" id="UP001629156"/>
    </source>
</evidence>
<dbReference type="Proteomes" id="UP001629156">
    <property type="component" value="Unassembled WGS sequence"/>
</dbReference>
<dbReference type="InterPro" id="IPR005079">
    <property type="entry name" value="Peptidase_C45_hydrolase"/>
</dbReference>
<name>A0ABW8YXC9_9FLAO</name>
<dbReference type="Pfam" id="PF03417">
    <property type="entry name" value="AAT"/>
    <property type="match status" value="1"/>
</dbReference>